<evidence type="ECO:0000313" key="11">
    <source>
        <dbReference type="EMBL" id="ALH45466.1"/>
    </source>
</evidence>
<accession>A0A0N9RR83</accession>
<feature type="domain" description="Sushi" evidence="10">
    <location>
        <begin position="23"/>
        <end position="83"/>
    </location>
</feature>
<sequence length="550" mass="60717">MAFLRQILWILWTFTMVIGQDNEKCSQKTLIGYRLKMSREGDIAVGETVELRCRSGYTTYARNITATCLQGGTWSEPTATCNKKSCPNPGEIQNGKVIFHGGQDALKYGANISYVCNEGYFLVGREYVRYCMIGASGQMAWSSSPPFCEKEKCHRPKIENGDFKPDKDYYEYNDAVHFECNEGYTLVGPHSIACAVNNTWTSNMPTCELAGCKFPSVTHGYPIQGFSLTYKHKQSVTFACNDGFVLRGSPTITCNVTEWDPPLPKCVLEDIDDPNNSNPGRLHPTPNEKPNGNVFQRSNYTEPPTKPEDTHTATTCDTNCEQPPKILPTSEGFNETTTSNTITKQLEDEKTTSQPNTHITSALTSMKAKGNFTNKTNNSTDLHIASTPTSQDDATPSIPSVQTPNYNTNAPTRTLTSLHIEEGPSNSTTSEKATASTLSHNSHKNDTGGIYTTLNKTTQLPSTNKPTNSQAKSSTKPRVETHNKTTSNPAISLTDSADVPQRPREPTLPPIFRPPASKNRYLEKQLVIGLLTAVALTCGLITLFHYLFFR</sequence>
<gene>
    <name evidence="11" type="primary">ORF4</name>
</gene>
<feature type="domain" description="Sushi" evidence="10">
    <location>
        <begin position="151"/>
        <end position="209"/>
    </location>
</feature>
<comment type="caution">
    <text evidence="7">Lacks conserved residue(s) required for the propagation of feature annotation.</text>
</comment>
<dbReference type="PANTHER" id="PTHR19325:SF570">
    <property type="entry name" value="COMPLEMENT COMPONENT 4 BINDING PROTEIN, MEMBRANE"/>
    <property type="match status" value="1"/>
</dbReference>
<feature type="transmembrane region" description="Helical" evidence="9">
    <location>
        <begin position="526"/>
        <end position="549"/>
    </location>
</feature>
<keyword evidence="2" id="KW-0732">Signal</keyword>
<keyword evidence="9" id="KW-0812">Transmembrane</keyword>
<dbReference type="PROSITE" id="PS50923">
    <property type="entry name" value="SUSHI"/>
    <property type="match status" value="4"/>
</dbReference>
<keyword evidence="1 7" id="KW-0768">Sushi</keyword>
<dbReference type="Pfam" id="PF00084">
    <property type="entry name" value="Sushi"/>
    <property type="match status" value="4"/>
</dbReference>
<keyword evidence="6" id="KW-0945">Host-virus interaction</keyword>
<dbReference type="GO" id="GO:0042784">
    <property type="term" value="P:symbiont-mediated suppression of host complement activation"/>
    <property type="evidence" value="ECO:0007669"/>
    <property type="project" value="UniProtKB-KW"/>
</dbReference>
<dbReference type="InterPro" id="IPR000436">
    <property type="entry name" value="Sushi_SCR_CCP_dom"/>
</dbReference>
<feature type="disulfide bond" evidence="7">
    <location>
        <begin position="180"/>
        <end position="207"/>
    </location>
</feature>
<feature type="compositionally biased region" description="Polar residues" evidence="8">
    <location>
        <begin position="371"/>
        <end position="417"/>
    </location>
</feature>
<keyword evidence="6" id="KW-1087">Inhibition of host complement factors by virus</keyword>
<feature type="compositionally biased region" description="Polar residues" evidence="8">
    <location>
        <begin position="288"/>
        <end position="302"/>
    </location>
</feature>
<name>A0A0N9RR83_HHV8</name>
<dbReference type="FunFam" id="2.10.70.10:FF:000014">
    <property type="entry name" value="Membrane cofactor protein"/>
    <property type="match status" value="2"/>
</dbReference>
<keyword evidence="5" id="KW-0325">Glycoprotein</keyword>
<organismHost>
    <name type="scientific">Homo sapiens</name>
    <name type="common">Human</name>
    <dbReference type="NCBI Taxonomy" id="9606"/>
</organismHost>
<feature type="compositionally biased region" description="Polar residues" evidence="8">
    <location>
        <begin position="484"/>
        <end position="495"/>
    </location>
</feature>
<dbReference type="InterPro" id="IPR035976">
    <property type="entry name" value="Sushi/SCR/CCP_sf"/>
</dbReference>
<dbReference type="InterPro" id="IPR050350">
    <property type="entry name" value="Compl-Cell_Adhes-Reg"/>
</dbReference>
<reference evidence="11" key="1">
    <citation type="journal article" date="2015" name="J. Virol.">
        <title>Whole-Genome Sequencing of Kaposi's Sarcoma-Associated Herpesvirus from Zambian Kaposi's Sarcoma Biopsy Specimens Reveals Unique Viral Diversity.</title>
        <authorList>
            <person name="Olp L.N."/>
            <person name="Jeanniard A."/>
            <person name="Marimo C."/>
            <person name="West J.T."/>
            <person name="Wood C."/>
        </authorList>
    </citation>
    <scope>NUCLEOTIDE SEQUENCE</scope>
    <source>
        <strain evidence="11">ZM130</strain>
    </source>
</reference>
<dbReference type="Gene3D" id="2.10.70.10">
    <property type="entry name" value="Complement Module, domain 1"/>
    <property type="match status" value="4"/>
</dbReference>
<feature type="region of interest" description="Disordered" evidence="8">
    <location>
        <begin position="267"/>
        <end position="338"/>
    </location>
</feature>
<evidence type="ECO:0000256" key="3">
    <source>
        <dbReference type="ARBA" id="ARBA00022737"/>
    </source>
</evidence>
<evidence type="ECO:0000256" key="4">
    <source>
        <dbReference type="ARBA" id="ARBA00023157"/>
    </source>
</evidence>
<dbReference type="SMART" id="SM00032">
    <property type="entry name" value="CCP"/>
    <property type="match status" value="4"/>
</dbReference>
<evidence type="ECO:0000259" key="10">
    <source>
        <dbReference type="PROSITE" id="PS50923"/>
    </source>
</evidence>
<keyword evidence="3" id="KW-0677">Repeat</keyword>
<proteinExistence type="predicted"/>
<evidence type="ECO:0000256" key="1">
    <source>
        <dbReference type="ARBA" id="ARBA00022659"/>
    </source>
</evidence>
<keyword evidence="6" id="KW-0899">Viral immunoevasion</keyword>
<evidence type="ECO:0000256" key="8">
    <source>
        <dbReference type="SAM" id="MobiDB-lite"/>
    </source>
</evidence>
<evidence type="ECO:0000256" key="7">
    <source>
        <dbReference type="PROSITE-ProRule" id="PRU00302"/>
    </source>
</evidence>
<keyword evidence="9" id="KW-1133">Transmembrane helix</keyword>
<feature type="domain" description="Sushi" evidence="10">
    <location>
        <begin position="210"/>
        <end position="268"/>
    </location>
</feature>
<evidence type="ECO:0000256" key="6">
    <source>
        <dbReference type="ARBA" id="ARBA00023252"/>
    </source>
</evidence>
<keyword evidence="9" id="KW-0472">Membrane</keyword>
<evidence type="ECO:0000256" key="5">
    <source>
        <dbReference type="ARBA" id="ARBA00023180"/>
    </source>
</evidence>
<protein>
    <submittedName>
        <fullName evidence="11">ORF4</fullName>
    </submittedName>
</protein>
<feature type="region of interest" description="Disordered" evidence="8">
    <location>
        <begin position="364"/>
        <end position="516"/>
    </location>
</feature>
<dbReference type="CDD" id="cd00033">
    <property type="entry name" value="CCP"/>
    <property type="match status" value="4"/>
</dbReference>
<feature type="compositionally biased region" description="Polar residues" evidence="8">
    <location>
        <begin position="450"/>
        <end position="476"/>
    </location>
</feature>
<feature type="compositionally biased region" description="Polar residues" evidence="8">
    <location>
        <begin position="312"/>
        <end position="321"/>
    </location>
</feature>
<organism evidence="11">
    <name type="scientific">Human herpesvirus 8</name>
    <name type="common">HHV-8</name>
    <name type="synonym">Kaposi's sarcoma-associated herpesvirus</name>
    <dbReference type="NCBI Taxonomy" id="37296"/>
    <lineage>
        <taxon>Viruses</taxon>
        <taxon>Duplodnaviria</taxon>
        <taxon>Heunggongvirae</taxon>
        <taxon>Peploviricota</taxon>
        <taxon>Herviviricetes</taxon>
        <taxon>Herpesvirales</taxon>
        <taxon>Orthoherpesviridae</taxon>
        <taxon>Gammaherpesvirinae</taxon>
        <taxon>Rhadinovirus</taxon>
        <taxon>Rhadinovirus humangamma8</taxon>
    </lineage>
</organism>
<feature type="compositionally biased region" description="Polar residues" evidence="8">
    <location>
        <begin position="424"/>
        <end position="440"/>
    </location>
</feature>
<evidence type="ECO:0000256" key="2">
    <source>
        <dbReference type="ARBA" id="ARBA00022729"/>
    </source>
</evidence>
<dbReference type="SUPFAM" id="SSF57535">
    <property type="entry name" value="Complement control module/SCR domain"/>
    <property type="match status" value="4"/>
</dbReference>
<evidence type="ECO:0000256" key="9">
    <source>
        <dbReference type="SAM" id="Phobius"/>
    </source>
</evidence>
<feature type="domain" description="Sushi" evidence="10">
    <location>
        <begin position="84"/>
        <end position="150"/>
    </location>
</feature>
<dbReference type="PANTHER" id="PTHR19325">
    <property type="entry name" value="COMPLEMENT COMPONENT-RELATED SUSHI DOMAIN-CONTAINING"/>
    <property type="match status" value="1"/>
</dbReference>
<dbReference type="EMBL" id="KT271468">
    <property type="protein sequence ID" value="ALH45466.1"/>
    <property type="molecule type" value="Genomic_DNA"/>
</dbReference>
<feature type="disulfide bond" evidence="7">
    <location>
        <begin position="25"/>
        <end position="68"/>
    </location>
</feature>
<keyword evidence="4 7" id="KW-1015">Disulfide bond</keyword>